<dbReference type="Pfam" id="PF13579">
    <property type="entry name" value="Glyco_trans_4_4"/>
    <property type="match status" value="1"/>
</dbReference>
<sequence>MSLDEKDRPFVAYLVHDLNDAAVCRRLELMREEGMAVKLGGFRRQEERSARVETFSAVDLGRTRDARLLQRAASIGLLLMFPCSLRKLCAGAGAIVARNLEMLILAWRVRQPGQRLVYECLDIHRLMLGCGRKSRAMRWIERRLLSGTDLVIVSSPAFAQDYFAQRQGRRDGVLLVENKLPHRPGQKPRSRPDRQPDGACTIGWFGMLRCRKSLEQLAALAAGSAGRIQVVIAGRPSPAEFADFADEVSRRPGLRYLGPYGPEDLPRLYALVDFVWAIDYFEEGLNSAWLLPNRLYEGLAHGAVPIALRSVETGRWLHRRGVGLLVQDPLAELPVRLAALAGGRHAALRQAIAELPQAALYQTRDERCAIASAIVGCGHG</sequence>
<evidence type="ECO:0000313" key="3">
    <source>
        <dbReference type="Proteomes" id="UP001589798"/>
    </source>
</evidence>
<dbReference type="EMBL" id="JBHLWK010000001">
    <property type="protein sequence ID" value="MFC0202812.1"/>
    <property type="molecule type" value="Genomic_DNA"/>
</dbReference>
<evidence type="ECO:0000313" key="2">
    <source>
        <dbReference type="EMBL" id="MFC0202812.1"/>
    </source>
</evidence>
<accession>A0ABV6CQ13</accession>
<organism evidence="2 3">
    <name type="scientific">Novosphingobium soli</name>
    <dbReference type="NCBI Taxonomy" id="574956"/>
    <lineage>
        <taxon>Bacteria</taxon>
        <taxon>Pseudomonadati</taxon>
        <taxon>Pseudomonadota</taxon>
        <taxon>Alphaproteobacteria</taxon>
        <taxon>Sphingomonadales</taxon>
        <taxon>Sphingomonadaceae</taxon>
        <taxon>Novosphingobium</taxon>
    </lineage>
</organism>
<feature type="domain" description="Glycosyltransferase subfamily 4-like N-terminal" evidence="1">
    <location>
        <begin position="47"/>
        <end position="178"/>
    </location>
</feature>
<gene>
    <name evidence="2" type="ORF">ACFFJC_00840</name>
</gene>
<name>A0ABV6CQ13_9SPHN</name>
<dbReference type="Proteomes" id="UP001589798">
    <property type="component" value="Unassembled WGS sequence"/>
</dbReference>
<dbReference type="SUPFAM" id="SSF53756">
    <property type="entry name" value="UDP-Glycosyltransferase/glycogen phosphorylase"/>
    <property type="match status" value="1"/>
</dbReference>
<evidence type="ECO:0000259" key="1">
    <source>
        <dbReference type="Pfam" id="PF13579"/>
    </source>
</evidence>
<keyword evidence="3" id="KW-1185">Reference proteome</keyword>
<dbReference type="Gene3D" id="3.40.50.11010">
    <property type="match status" value="1"/>
</dbReference>
<protein>
    <submittedName>
        <fullName evidence="2">Glycosyltransferase</fullName>
    </submittedName>
</protein>
<proteinExistence type="predicted"/>
<comment type="caution">
    <text evidence="2">The sequence shown here is derived from an EMBL/GenBank/DDBJ whole genome shotgun (WGS) entry which is preliminary data.</text>
</comment>
<reference evidence="2 3" key="1">
    <citation type="submission" date="2024-09" db="EMBL/GenBank/DDBJ databases">
        <authorList>
            <person name="Sun Q."/>
            <person name="Mori K."/>
        </authorList>
    </citation>
    <scope>NUCLEOTIDE SEQUENCE [LARGE SCALE GENOMIC DNA]</scope>
    <source>
        <strain evidence="2 3">CCM 7706</strain>
    </source>
</reference>
<dbReference type="RefSeq" id="WP_379485679.1">
    <property type="nucleotide sequence ID" value="NZ_JBHLWK010000001.1"/>
</dbReference>
<dbReference type="InterPro" id="IPR028098">
    <property type="entry name" value="Glyco_trans_4-like_N"/>
</dbReference>
<dbReference type="Gene3D" id="3.40.50.2000">
    <property type="entry name" value="Glycogen Phosphorylase B"/>
    <property type="match status" value="1"/>
</dbReference>